<evidence type="ECO:0000256" key="7">
    <source>
        <dbReference type="ARBA" id="ARBA00022824"/>
    </source>
</evidence>
<feature type="transmembrane region" description="Helical" evidence="13 14">
    <location>
        <begin position="444"/>
        <end position="462"/>
    </location>
</feature>
<name>A0A0C9SQD2_PLICR</name>
<keyword evidence="17" id="KW-1185">Reference proteome</keyword>
<comment type="similarity">
    <text evidence="13 14">Belongs to the class VI-like SAM-binding methyltransferase superfamily. CHO2 family.</text>
</comment>
<dbReference type="Pfam" id="PF04191">
    <property type="entry name" value="PEMT"/>
    <property type="match status" value="2"/>
</dbReference>
<feature type="transmembrane region" description="Helical" evidence="13 14">
    <location>
        <begin position="561"/>
        <end position="577"/>
    </location>
</feature>
<keyword evidence="9 13" id="KW-0443">Lipid metabolism</keyword>
<keyword evidence="11 13" id="KW-0594">Phospholipid biosynthesis</keyword>
<evidence type="ECO:0000256" key="15">
    <source>
        <dbReference type="SAM" id="MobiDB-lite"/>
    </source>
</evidence>
<dbReference type="Proteomes" id="UP000053263">
    <property type="component" value="Unassembled WGS sequence"/>
</dbReference>
<accession>A0A0C9SQD2</accession>
<evidence type="ECO:0000256" key="9">
    <source>
        <dbReference type="ARBA" id="ARBA00023098"/>
    </source>
</evidence>
<comment type="catalytic activity">
    <reaction evidence="13 14">
        <text>a 1,2-diacyl-sn-glycero-3-phosphoethanolamine + S-adenosyl-L-methionine = a 1,2-diacyl-sn-glycero-3-phospho-N-methylethanolamine + S-adenosyl-L-homocysteine + H(+)</text>
        <dbReference type="Rhea" id="RHEA:11164"/>
        <dbReference type="ChEBI" id="CHEBI:15378"/>
        <dbReference type="ChEBI" id="CHEBI:57856"/>
        <dbReference type="ChEBI" id="CHEBI:59789"/>
        <dbReference type="ChEBI" id="CHEBI:64573"/>
        <dbReference type="ChEBI" id="CHEBI:64612"/>
        <dbReference type="EC" id="2.1.1.17"/>
    </reaction>
</comment>
<keyword evidence="3 13" id="KW-0489">Methyltransferase</keyword>
<keyword evidence="12 13" id="KW-1208">Phospholipid metabolism</keyword>
<feature type="transmembrane region" description="Helical" evidence="13 14">
    <location>
        <begin position="529"/>
        <end position="549"/>
    </location>
</feature>
<dbReference type="GO" id="GO:0006656">
    <property type="term" value="P:phosphatidylcholine biosynthetic process"/>
    <property type="evidence" value="ECO:0007669"/>
    <property type="project" value="UniProtKB-UniRule"/>
</dbReference>
<dbReference type="InterPro" id="IPR007318">
    <property type="entry name" value="Phopholipid_MeTrfase"/>
</dbReference>
<dbReference type="EC" id="2.1.1.17" evidence="13 14"/>
<evidence type="ECO:0000256" key="1">
    <source>
        <dbReference type="ARBA" id="ARBA00004127"/>
    </source>
</evidence>
<feature type="transmembrane region" description="Helical" evidence="13 14">
    <location>
        <begin position="275"/>
        <end position="305"/>
    </location>
</feature>
<evidence type="ECO:0000256" key="6">
    <source>
        <dbReference type="ARBA" id="ARBA00022692"/>
    </source>
</evidence>
<reference evidence="16 17" key="1">
    <citation type="submission" date="2014-06" db="EMBL/GenBank/DDBJ databases">
        <title>Evolutionary Origins and Diversification of the Mycorrhizal Mutualists.</title>
        <authorList>
            <consortium name="DOE Joint Genome Institute"/>
            <consortium name="Mycorrhizal Genomics Consortium"/>
            <person name="Kohler A."/>
            <person name="Kuo A."/>
            <person name="Nagy L.G."/>
            <person name="Floudas D."/>
            <person name="Copeland A."/>
            <person name="Barry K.W."/>
            <person name="Cichocki N."/>
            <person name="Veneault-Fourrey C."/>
            <person name="LaButti K."/>
            <person name="Lindquist E.A."/>
            <person name="Lipzen A."/>
            <person name="Lundell T."/>
            <person name="Morin E."/>
            <person name="Murat C."/>
            <person name="Riley R."/>
            <person name="Ohm R."/>
            <person name="Sun H."/>
            <person name="Tunlid A."/>
            <person name="Henrissat B."/>
            <person name="Grigoriev I.V."/>
            <person name="Hibbett D.S."/>
            <person name="Martin F."/>
        </authorList>
    </citation>
    <scope>NUCLEOTIDE SEQUENCE [LARGE SCALE GENOMIC DNA]</scope>
    <source>
        <strain evidence="16 17">FD-325 SS-3</strain>
    </source>
</reference>
<evidence type="ECO:0000256" key="12">
    <source>
        <dbReference type="ARBA" id="ARBA00023264"/>
    </source>
</evidence>
<keyword evidence="8 13" id="KW-1133">Transmembrane helix</keyword>
<comment type="function">
    <text evidence="13 14">Catalyzes the first step of the methylation pathway of phosphatidylcholine biosynthesis, the SAM-dependent methylation of phosphatidylethanolamine (PE) to phosphatidylmonomethylethanolamine (PMME).</text>
</comment>
<evidence type="ECO:0000313" key="17">
    <source>
        <dbReference type="Proteomes" id="UP000053263"/>
    </source>
</evidence>
<keyword evidence="5 13" id="KW-0949">S-adenosyl-L-methionine</keyword>
<keyword evidence="2 13" id="KW-0444">Lipid biosynthesis</keyword>
<dbReference type="HAMAP" id="MF_03217">
    <property type="entry name" value="PEMT"/>
    <property type="match status" value="1"/>
</dbReference>
<dbReference type="InterPro" id="IPR016219">
    <property type="entry name" value="Phosphatid-EA_MeTrfase_fun"/>
</dbReference>
<evidence type="ECO:0000256" key="8">
    <source>
        <dbReference type="ARBA" id="ARBA00022989"/>
    </source>
</evidence>
<comment type="pathway">
    <text evidence="13 14">Phospholipid metabolism; phosphatidylcholine biosynthesis.</text>
</comment>
<organism evidence="16 17">
    <name type="scientific">Plicaturopsis crispa FD-325 SS-3</name>
    <dbReference type="NCBI Taxonomy" id="944288"/>
    <lineage>
        <taxon>Eukaryota</taxon>
        <taxon>Fungi</taxon>
        <taxon>Dikarya</taxon>
        <taxon>Basidiomycota</taxon>
        <taxon>Agaricomycotina</taxon>
        <taxon>Agaricomycetes</taxon>
        <taxon>Agaricomycetidae</taxon>
        <taxon>Amylocorticiales</taxon>
        <taxon>Amylocorticiaceae</taxon>
        <taxon>Plicatura</taxon>
        <taxon>Plicaturopsis crispa</taxon>
    </lineage>
</organism>
<dbReference type="EMBL" id="KN832575">
    <property type="protein sequence ID" value="KII83617.1"/>
    <property type="molecule type" value="Genomic_DNA"/>
</dbReference>
<feature type="transmembrane region" description="Helical" evidence="13 14">
    <location>
        <begin position="468"/>
        <end position="490"/>
    </location>
</feature>
<dbReference type="GO" id="GO:0032259">
    <property type="term" value="P:methylation"/>
    <property type="evidence" value="ECO:0007669"/>
    <property type="project" value="UniProtKB-KW"/>
</dbReference>
<evidence type="ECO:0000256" key="2">
    <source>
        <dbReference type="ARBA" id="ARBA00022516"/>
    </source>
</evidence>
<evidence type="ECO:0000256" key="4">
    <source>
        <dbReference type="ARBA" id="ARBA00022679"/>
    </source>
</evidence>
<dbReference type="AlphaFoldDB" id="A0A0C9SQD2"/>
<evidence type="ECO:0000313" key="16">
    <source>
        <dbReference type="EMBL" id="KII83617.1"/>
    </source>
</evidence>
<feature type="transmembrane region" description="Helical" evidence="13 14">
    <location>
        <begin position="624"/>
        <end position="645"/>
    </location>
</feature>
<evidence type="ECO:0000256" key="11">
    <source>
        <dbReference type="ARBA" id="ARBA00023209"/>
    </source>
</evidence>
<dbReference type="HOGENOM" id="CLU_005987_0_1_1"/>
<feature type="transmembrane region" description="Helical" evidence="13 14">
    <location>
        <begin position="177"/>
        <end position="201"/>
    </location>
</feature>
<comment type="subcellular location">
    <subcellularLocation>
        <location evidence="1">Endomembrane system</location>
        <topology evidence="1">Multi-pass membrane protein</topology>
    </subcellularLocation>
    <subcellularLocation>
        <location evidence="13 14">Endoplasmic reticulum membrane</location>
        <topology evidence="13 14">Multi-pass membrane protein</topology>
    </subcellularLocation>
</comment>
<proteinExistence type="inferred from homology"/>
<dbReference type="PROSITE" id="PS51598">
    <property type="entry name" value="SAM_CHO2"/>
    <property type="match status" value="1"/>
</dbReference>
<sequence>MAPSSPQSFLRKRSLQQSTATMAEAEHTTADAKATRSTRDEIVWGKTPGGEVFRVPTTHDVLTLFHPAYPKSHLDLLNLGLLGLQIALFFYLPLHVSRIFFLGYFAFWRAAYDAGLGWVLTKQSKKKWIVREVQRRGWLDEKRRPAVRNWIRAQLAGKMGKDYSFDELPLEYNAWLLFRQAVDIILLNDFVAYCMFAFACFRVPEGLSIGTHIMRWLGGIALIGFNLWVKTEAHNVVKDYGWYWGDTFFQRGALVFDGVFELAPHPMYSVGYAGYYGLSLIVGSYPVLFVSLAAHAAQFAFLVFFENPHIERMYGQRKPIAQRTPLFPQTRKSASSSQSTTRLDTPDLVDDISTADTPAITEGETATETSELETETEHELEQQIRPLSKKSSKNAFSPSSSQTKLVVDGKRTSKAVSQYDLLNRYFRNDTVLLHNIDLLRSSDFMLVLIIGYALSMSLLPALSARGTLIMHFAHAFAWSTFHTFGLGLLLKAQSERKFLVRHFMKHYHYSHHDDANGAVREAFTEWKRVYNLSLCMTYVSFVGLALKTYKVPVDWSVGDELLRHTMGVVMVGLHVWATLESYEVLGVFGWFFGDFFMEDFPAHLEYTGIYRYLNNPEVMSGVSFFGLALVSGSKLVLSLAVIRYLSHWWFLSYVENPHMRKLYGDSLRKEAGFLKVIKNVASQNARLLESRAGRHGPGIKRVAREVKGTFGKVYDETAEALEEFLAKSRPMISEVVQDTKILLQQSRERLVITRVANDISSYDTSAYKISVVADEPGGALRFHLGQPITVNWQAPYHHSRRDWIGIYRVGANKSNLVTKTSSLGMWVPVHDEEWDGDVPLGLKREPSQSKDVERGTVTFKGNALPWLVGRYEIRYHHDGKYNVMGLDGPMEIFVDKPSSLDFASVRTCLMHIVPLCLDSDPSLIPMSCAAPGTPPQDEDRDPDDFRFWSERQARRICVAIEQAFGVEYVPQVVMADANLSALANRILVSKEILTP</sequence>
<feature type="region of interest" description="Disordered" evidence="15">
    <location>
        <begin position="326"/>
        <end position="402"/>
    </location>
</feature>
<dbReference type="PANTHER" id="PTHR32138">
    <property type="entry name" value="PHOSPHATIDYLETHANOLAMINE N-METHYLTRANSFERASE"/>
    <property type="match status" value="1"/>
</dbReference>
<keyword evidence="4 13" id="KW-0808">Transferase</keyword>
<gene>
    <name evidence="16" type="ORF">PLICRDRAFT_47088</name>
</gene>
<keyword evidence="6 13" id="KW-0812">Transmembrane</keyword>
<evidence type="ECO:0000256" key="5">
    <source>
        <dbReference type="ARBA" id="ARBA00022691"/>
    </source>
</evidence>
<keyword evidence="10 13" id="KW-0472">Membrane</keyword>
<dbReference type="PIRSF" id="PIRSF000383">
    <property type="entry name" value="PEAMT"/>
    <property type="match status" value="1"/>
</dbReference>
<protein>
    <recommendedName>
        <fullName evidence="13 14">Phosphatidylethanolamine N-methyltransferase</fullName>
        <shortName evidence="13">PE methyltransferase</shortName>
        <shortName evidence="13 14">PEAMT</shortName>
        <shortName evidence="13">PEMT</shortName>
        <ecNumber evidence="13 14">2.1.1.17</ecNumber>
    </recommendedName>
</protein>
<dbReference type="GO" id="GO:0004608">
    <property type="term" value="F:phosphatidylethanolamine N-methyltransferase activity"/>
    <property type="evidence" value="ECO:0007669"/>
    <property type="project" value="UniProtKB-UniRule"/>
</dbReference>
<dbReference type="Gene3D" id="2.60.40.2840">
    <property type="match status" value="1"/>
</dbReference>
<comment type="caution">
    <text evidence="13 14">Lacks conserved residue(s) required for the propagation of feature annotation.</text>
</comment>
<evidence type="ECO:0000256" key="13">
    <source>
        <dbReference type="HAMAP-Rule" id="MF_03217"/>
    </source>
</evidence>
<evidence type="ECO:0000256" key="14">
    <source>
        <dbReference type="RuleBase" id="RU361122"/>
    </source>
</evidence>
<evidence type="ECO:0000256" key="3">
    <source>
        <dbReference type="ARBA" id="ARBA00022603"/>
    </source>
</evidence>
<evidence type="ECO:0000256" key="10">
    <source>
        <dbReference type="ARBA" id="ARBA00023136"/>
    </source>
</evidence>
<dbReference type="OrthoDB" id="4583at2759"/>
<keyword evidence="7 13" id="KW-0256">Endoplasmic reticulum</keyword>
<feature type="compositionally biased region" description="Polar residues" evidence="15">
    <location>
        <begin position="330"/>
        <end position="343"/>
    </location>
</feature>
<dbReference type="PANTHER" id="PTHR32138:SF0">
    <property type="entry name" value="PHOSPHATIDYLETHANOLAMINE N-METHYLTRANSFERASE"/>
    <property type="match status" value="1"/>
</dbReference>
<dbReference type="UniPathway" id="UPA00753"/>
<dbReference type="GO" id="GO:0005789">
    <property type="term" value="C:endoplasmic reticulum membrane"/>
    <property type="evidence" value="ECO:0007669"/>
    <property type="project" value="UniProtKB-SubCell"/>
</dbReference>